<dbReference type="GO" id="GO:0051782">
    <property type="term" value="P:negative regulation of cell division"/>
    <property type="evidence" value="ECO:0007669"/>
    <property type="project" value="TreeGrafter"/>
</dbReference>
<dbReference type="GO" id="GO:0009898">
    <property type="term" value="C:cytoplasmic side of plasma membrane"/>
    <property type="evidence" value="ECO:0007669"/>
    <property type="project" value="TreeGrafter"/>
</dbReference>
<dbReference type="PANTHER" id="PTHR43384:SF13">
    <property type="entry name" value="SLR0110 PROTEIN"/>
    <property type="match status" value="1"/>
</dbReference>
<protein>
    <submittedName>
        <fullName evidence="5">CobQ/CobB/MinD/ParA nucleotide binding domain-containing protein</fullName>
    </submittedName>
</protein>
<dbReference type="GO" id="GO:0005524">
    <property type="term" value="F:ATP binding"/>
    <property type="evidence" value="ECO:0007669"/>
    <property type="project" value="TreeGrafter"/>
</dbReference>
<dbReference type="EMBL" id="SCFR01000017">
    <property type="protein sequence ID" value="TFF65671.1"/>
    <property type="molecule type" value="Genomic_DNA"/>
</dbReference>
<dbReference type="InterPro" id="IPR027417">
    <property type="entry name" value="P-loop_NTPase"/>
</dbReference>
<dbReference type="Gene3D" id="3.40.50.2300">
    <property type="match status" value="1"/>
</dbReference>
<dbReference type="InterPro" id="IPR033756">
    <property type="entry name" value="YlxH/NBP35"/>
</dbReference>
<dbReference type="PROSITE" id="PS50110">
    <property type="entry name" value="RESPONSE_REGULATORY"/>
    <property type="match status" value="1"/>
</dbReference>
<dbReference type="SUPFAM" id="SSF52540">
    <property type="entry name" value="P-loop containing nucleoside triphosphate hydrolases"/>
    <property type="match status" value="1"/>
</dbReference>
<dbReference type="RefSeq" id="WP_134768855.1">
    <property type="nucleotide sequence ID" value="NZ_SCFR01000017.1"/>
</dbReference>
<reference evidence="5 6" key="1">
    <citation type="submission" date="2019-01" db="EMBL/GenBank/DDBJ databases">
        <title>Draft Genome Sequences of Helcococcus ovis Strains Isolated from the Uterus and Vagina of Dairy Cows with Metritis.</title>
        <authorList>
            <person name="Cunha F."/>
            <person name="Jeon S.J."/>
            <person name="Kutzer P."/>
            <person name="Galvao K.N."/>
        </authorList>
    </citation>
    <scope>NUCLEOTIDE SEQUENCE [LARGE SCALE GENOMIC DNA]</scope>
    <source>
        <strain evidence="5 6">KG-37</strain>
    </source>
</reference>
<dbReference type="Gene3D" id="3.40.50.300">
    <property type="entry name" value="P-loop containing nucleotide triphosphate hydrolases"/>
    <property type="match status" value="1"/>
</dbReference>
<keyword evidence="1" id="KW-0547">Nucleotide-binding</keyword>
<dbReference type="GO" id="GO:0005829">
    <property type="term" value="C:cytosol"/>
    <property type="evidence" value="ECO:0007669"/>
    <property type="project" value="TreeGrafter"/>
</dbReference>
<evidence type="ECO:0000313" key="6">
    <source>
        <dbReference type="Proteomes" id="UP000297454"/>
    </source>
</evidence>
<organism evidence="5 6">
    <name type="scientific">Helcococcus ovis</name>
    <dbReference type="NCBI Taxonomy" id="72026"/>
    <lineage>
        <taxon>Bacteria</taxon>
        <taxon>Bacillati</taxon>
        <taxon>Bacillota</taxon>
        <taxon>Tissierellia</taxon>
        <taxon>Tissierellales</taxon>
        <taxon>Peptoniphilaceae</taxon>
        <taxon>Helcococcus</taxon>
    </lineage>
</organism>
<gene>
    <name evidence="5" type="ORF">EQF91_05385</name>
</gene>
<keyword evidence="6" id="KW-1185">Reference proteome</keyword>
<dbReference type="InterPro" id="IPR050625">
    <property type="entry name" value="ParA/MinD_ATPase"/>
</dbReference>
<dbReference type="SUPFAM" id="SSF52172">
    <property type="entry name" value="CheY-like"/>
    <property type="match status" value="1"/>
</dbReference>
<feature type="domain" description="Response regulatory" evidence="4">
    <location>
        <begin position="4"/>
        <end position="118"/>
    </location>
</feature>
<evidence type="ECO:0000256" key="2">
    <source>
        <dbReference type="ARBA" id="ARBA00022840"/>
    </source>
</evidence>
<dbReference type="InterPro" id="IPR011006">
    <property type="entry name" value="CheY-like_superfamily"/>
</dbReference>
<sequence length="402" mass="44573">MAIKVLLVGEKIDELEKISKKLVDDSFEIVGASMDLSNISDEIFQNNPDVVIMSCSDLSWVFRACQKIYLLHPSVVTVMVSDEKSYDIVKKSIDAGATAYISLSEPVDKFNEELKKVYFNEKSRRKMIVDNSSLKRNAEIITVFGTKGGMGKTALAVNLAVELSKKKAKVAFLDLDLMFGDAHTYLGLEAKETIVELLQERKIPTIDSIRSYFVSHSSGVQLLCAPSSPEYSDSVSGVLIEPIINALRTHFDYIVIDTNVGFSDLNVLILEESSTILYFTGLDISILNNSKKGLMYMNSINVSEKVKLVIGKSIKGDITKEDVENIMNKPVFASISEDYEESVKALNEGVPIVTSNSKLQVAKDIIEIADSFNSSEVKEDEESKNSIFSKLNFSKFKFGGKK</sequence>
<evidence type="ECO:0000256" key="1">
    <source>
        <dbReference type="ARBA" id="ARBA00022741"/>
    </source>
</evidence>
<dbReference type="PANTHER" id="PTHR43384">
    <property type="entry name" value="SEPTUM SITE-DETERMINING PROTEIN MIND HOMOLOG, CHLOROPLASTIC-RELATED"/>
    <property type="match status" value="1"/>
</dbReference>
<comment type="caution">
    <text evidence="5">The sequence shown here is derived from an EMBL/GenBank/DDBJ whole genome shotgun (WGS) entry which is preliminary data.</text>
</comment>
<keyword evidence="2" id="KW-0067">ATP-binding</keyword>
<dbReference type="Pfam" id="PF10609">
    <property type="entry name" value="ParA"/>
    <property type="match status" value="1"/>
</dbReference>
<dbReference type="GO" id="GO:0000160">
    <property type="term" value="P:phosphorelay signal transduction system"/>
    <property type="evidence" value="ECO:0007669"/>
    <property type="project" value="InterPro"/>
</dbReference>
<dbReference type="AlphaFoldDB" id="A0A4R9C190"/>
<evidence type="ECO:0000256" key="3">
    <source>
        <dbReference type="PROSITE-ProRule" id="PRU00169"/>
    </source>
</evidence>
<proteinExistence type="predicted"/>
<evidence type="ECO:0000259" key="4">
    <source>
        <dbReference type="PROSITE" id="PS50110"/>
    </source>
</evidence>
<comment type="caution">
    <text evidence="3">Lacks conserved residue(s) required for the propagation of feature annotation.</text>
</comment>
<name>A0A4R9C190_9FIRM</name>
<evidence type="ECO:0000313" key="5">
    <source>
        <dbReference type="EMBL" id="TFF65671.1"/>
    </source>
</evidence>
<accession>A0A4R9C190</accession>
<dbReference type="InterPro" id="IPR001789">
    <property type="entry name" value="Sig_transdc_resp-reg_receiver"/>
</dbReference>
<dbReference type="Proteomes" id="UP000297454">
    <property type="component" value="Unassembled WGS sequence"/>
</dbReference>
<dbReference type="GO" id="GO:0016887">
    <property type="term" value="F:ATP hydrolysis activity"/>
    <property type="evidence" value="ECO:0007669"/>
    <property type="project" value="TreeGrafter"/>
</dbReference>